<comment type="caution">
    <text evidence="1">The sequence shown here is derived from an EMBL/GenBank/DDBJ whole genome shotgun (WGS) entry which is preliminary data.</text>
</comment>
<name>A0ABV2A4J6_9ACTN</name>
<proteinExistence type="predicted"/>
<protein>
    <recommendedName>
        <fullName evidence="3">Transcriptional regulator</fullName>
    </recommendedName>
</protein>
<dbReference type="Proteomes" id="UP001432401">
    <property type="component" value="Unassembled WGS sequence"/>
</dbReference>
<evidence type="ECO:0000313" key="1">
    <source>
        <dbReference type="EMBL" id="MES0838287.1"/>
    </source>
</evidence>
<keyword evidence="2" id="KW-1185">Reference proteome</keyword>
<gene>
    <name evidence="1" type="ORF">ABUK86_31290</name>
</gene>
<evidence type="ECO:0008006" key="3">
    <source>
        <dbReference type="Google" id="ProtNLM"/>
    </source>
</evidence>
<dbReference type="EMBL" id="JBEQNB010000026">
    <property type="protein sequence ID" value="MES0838287.1"/>
    <property type="molecule type" value="Genomic_DNA"/>
</dbReference>
<accession>A0ABV2A4J6</accession>
<reference evidence="1 2" key="1">
    <citation type="submission" date="2024-06" db="EMBL/GenBank/DDBJ databases">
        <authorList>
            <person name="Bataeva Y.V."/>
            <person name="Grigorian L.N."/>
            <person name="Solomentsev V.I."/>
        </authorList>
    </citation>
    <scope>NUCLEOTIDE SEQUENCE [LARGE SCALE GENOMIC DNA]</scope>
    <source>
        <strain evidence="2">SCPM-O-B-12605 (RCAM04882)</strain>
    </source>
</reference>
<sequence length="265" mass="28553">MIREVTQYCSQSTGSDDQRLAADAYGLLRTVARRTNHKELALLAADRGNRAAERSCDPVRLATARWNSSHALLALGEHSAAKEVALDAISQVASTTNRGAGAITGALWLTAAVAQARSGNKFTALEWINDRASPLAEKTGETNVGRTCFGPSNVALHAVSIELEDGQAASALTLADRFDTSSLASRERHTTWSLDLARGHILRFDPGAAMLYLLQAETTGAEDLRYNSDAHDTLRRVLHRARPSIRTQAVGLTRRLGIEEVILAG</sequence>
<evidence type="ECO:0000313" key="2">
    <source>
        <dbReference type="Proteomes" id="UP001432401"/>
    </source>
</evidence>
<dbReference type="RefSeq" id="WP_352987083.1">
    <property type="nucleotide sequence ID" value="NZ_JBEQNA010000015.1"/>
</dbReference>
<organism evidence="1 2">
    <name type="scientific">Nocardiopsis tropica</name>
    <dbReference type="NCBI Taxonomy" id="109330"/>
    <lineage>
        <taxon>Bacteria</taxon>
        <taxon>Bacillati</taxon>
        <taxon>Actinomycetota</taxon>
        <taxon>Actinomycetes</taxon>
        <taxon>Streptosporangiales</taxon>
        <taxon>Nocardiopsidaceae</taxon>
        <taxon>Nocardiopsis</taxon>
    </lineage>
</organism>